<keyword evidence="2" id="KW-1133">Transmembrane helix</keyword>
<gene>
    <name evidence="4" type="ORF">GCM10011514_39140</name>
</gene>
<feature type="transmembrane region" description="Helical" evidence="2">
    <location>
        <begin position="552"/>
        <end position="575"/>
    </location>
</feature>
<dbReference type="InterPro" id="IPR028994">
    <property type="entry name" value="Integrin_alpha_N"/>
</dbReference>
<dbReference type="PANTHER" id="PTHR16026">
    <property type="entry name" value="CARTILAGE ACIDIC PROTEIN 1"/>
    <property type="match status" value="1"/>
</dbReference>
<proteinExistence type="predicted"/>
<protein>
    <recommendedName>
        <fullName evidence="3">ASPIC/UnbV domain-containing protein</fullName>
    </recommendedName>
</protein>
<feature type="transmembrane region" description="Helical" evidence="2">
    <location>
        <begin position="21"/>
        <end position="41"/>
    </location>
</feature>
<dbReference type="EMBL" id="BMKK01000009">
    <property type="protein sequence ID" value="GGD71196.1"/>
    <property type="molecule type" value="Genomic_DNA"/>
</dbReference>
<dbReference type="Proteomes" id="UP000609064">
    <property type="component" value="Unassembled WGS sequence"/>
</dbReference>
<sequence>MEEMKNIKFIVVANAGFQLKSLNLIGFLTYILVFCGSYSFAQTPFKDITEQAGIKHQFKVFEGFLGGGACVLDINNDGFDDIYLAGGMADDVLYLNNKKGGFTNIYEKSGLIDTKKFITQGAAAADVNRDGFVDLYITTITSKGQKKIIPRAINLLYLNNGNNTFRDATAEFGLGKLNSFSTGASFGDFNADGYPDLYVGNYFTEYPGDLSTINDAMIVSANQITEGYLLLNEKGKSFKNVYKDYGLSHKGFGFGGLFTDFDNDGDQDLFVNHDFGYKRTPDLLFKNEYPWHEFRDVSKETAMDLKINSMASAVGDYNNDGWMDYFITNIRFNKFMVNNGVGKPFVEKSREVGLGFITISWGANFADFDHDGDLDLFVANGDLNPNCVPMGDYYLENINGRFEEKGRLMGVSDYGIGRGSIVFDLENDGDLDILVVNQEPILTGYPVASTTHLFRNDSAKGNWIKIALKGVDAESHGLASRVEIVVDGKHQIREIDGGGSSHLSQNATFAHFGVGNATQIDEIIVHWTGGEKQVLKNQKVNQTITITEEKHFAIWSILKWILLALGLLAGVWYFWRRNK</sequence>
<dbReference type="InterPro" id="IPR011519">
    <property type="entry name" value="UnbV_ASPIC"/>
</dbReference>
<dbReference type="AlphaFoldDB" id="A0A916Z1D9"/>
<evidence type="ECO:0000256" key="2">
    <source>
        <dbReference type="SAM" id="Phobius"/>
    </source>
</evidence>
<keyword evidence="2" id="KW-0472">Membrane</keyword>
<evidence type="ECO:0000256" key="1">
    <source>
        <dbReference type="ARBA" id="ARBA00022729"/>
    </source>
</evidence>
<dbReference type="InterPro" id="IPR027039">
    <property type="entry name" value="Crtac1"/>
</dbReference>
<dbReference type="Pfam" id="PF07593">
    <property type="entry name" value="UnbV_ASPIC"/>
    <property type="match status" value="1"/>
</dbReference>
<keyword evidence="5" id="KW-1185">Reference proteome</keyword>
<dbReference type="PANTHER" id="PTHR16026:SF0">
    <property type="entry name" value="CARTILAGE ACIDIC PROTEIN 1"/>
    <property type="match status" value="1"/>
</dbReference>
<evidence type="ECO:0000313" key="5">
    <source>
        <dbReference type="Proteomes" id="UP000609064"/>
    </source>
</evidence>
<feature type="domain" description="ASPIC/UnbV" evidence="3">
    <location>
        <begin position="480"/>
        <end position="545"/>
    </location>
</feature>
<keyword evidence="2" id="KW-0812">Transmembrane</keyword>
<evidence type="ECO:0000313" key="4">
    <source>
        <dbReference type="EMBL" id="GGD71196.1"/>
    </source>
</evidence>
<dbReference type="SUPFAM" id="SSF69318">
    <property type="entry name" value="Integrin alpha N-terminal domain"/>
    <property type="match status" value="1"/>
</dbReference>
<reference evidence="4" key="2">
    <citation type="submission" date="2020-09" db="EMBL/GenBank/DDBJ databases">
        <authorList>
            <person name="Sun Q."/>
            <person name="Zhou Y."/>
        </authorList>
    </citation>
    <scope>NUCLEOTIDE SEQUENCE</scope>
    <source>
        <strain evidence="4">CGMCC 1.15958</strain>
    </source>
</reference>
<accession>A0A916Z1D9</accession>
<dbReference type="InterPro" id="IPR013517">
    <property type="entry name" value="FG-GAP"/>
</dbReference>
<reference evidence="4" key="1">
    <citation type="journal article" date="2014" name="Int. J. Syst. Evol. Microbiol.">
        <title>Complete genome sequence of Corynebacterium casei LMG S-19264T (=DSM 44701T), isolated from a smear-ripened cheese.</title>
        <authorList>
            <consortium name="US DOE Joint Genome Institute (JGI-PGF)"/>
            <person name="Walter F."/>
            <person name="Albersmeier A."/>
            <person name="Kalinowski J."/>
            <person name="Ruckert C."/>
        </authorList>
    </citation>
    <scope>NUCLEOTIDE SEQUENCE</scope>
    <source>
        <strain evidence="4">CGMCC 1.15958</strain>
    </source>
</reference>
<organism evidence="4 5">
    <name type="scientific">Emticicia aquatilis</name>
    <dbReference type="NCBI Taxonomy" id="1537369"/>
    <lineage>
        <taxon>Bacteria</taxon>
        <taxon>Pseudomonadati</taxon>
        <taxon>Bacteroidota</taxon>
        <taxon>Cytophagia</taxon>
        <taxon>Cytophagales</taxon>
        <taxon>Leadbetterellaceae</taxon>
        <taxon>Emticicia</taxon>
    </lineage>
</organism>
<comment type="caution">
    <text evidence="4">The sequence shown here is derived from an EMBL/GenBank/DDBJ whole genome shotgun (WGS) entry which is preliminary data.</text>
</comment>
<name>A0A916Z1D9_9BACT</name>
<keyword evidence="1" id="KW-0732">Signal</keyword>
<evidence type="ECO:0000259" key="3">
    <source>
        <dbReference type="Pfam" id="PF07593"/>
    </source>
</evidence>
<dbReference type="Pfam" id="PF13517">
    <property type="entry name" value="FG-GAP_3"/>
    <property type="match status" value="3"/>
</dbReference>
<dbReference type="Gene3D" id="2.130.10.130">
    <property type="entry name" value="Integrin alpha, N-terminal"/>
    <property type="match status" value="3"/>
</dbReference>